<evidence type="ECO:0000256" key="2">
    <source>
        <dbReference type="ARBA" id="ARBA00001958"/>
    </source>
</evidence>
<keyword evidence="11 16" id="KW-0067">ATP-binding</keyword>
<keyword evidence="12 16" id="KW-0630">Potassium</keyword>
<dbReference type="InterPro" id="IPR043129">
    <property type="entry name" value="ATPase_NBD"/>
</dbReference>
<dbReference type="PANTHER" id="PTHR34265:SF1">
    <property type="entry name" value="TYPE III PANTOTHENATE KINASE"/>
    <property type="match status" value="1"/>
</dbReference>
<dbReference type="SUPFAM" id="SSF53067">
    <property type="entry name" value="Actin-like ATPase domain"/>
    <property type="match status" value="2"/>
</dbReference>
<evidence type="ECO:0000256" key="3">
    <source>
        <dbReference type="ARBA" id="ARBA00004496"/>
    </source>
</evidence>
<keyword evidence="13 16" id="KW-0173">Coenzyme A biosynthesis</keyword>
<dbReference type="EC" id="2.7.1.33" evidence="6 16"/>
<dbReference type="Gene3D" id="3.30.420.40">
    <property type="match status" value="2"/>
</dbReference>
<dbReference type="EMBL" id="LVJN01000018">
    <property type="protein sequence ID" value="OSM04857.1"/>
    <property type="molecule type" value="Genomic_DNA"/>
</dbReference>
<dbReference type="OrthoDB" id="9804707at2"/>
<keyword evidence="16" id="KW-0479">Metal-binding</keyword>
<feature type="binding site" evidence="16">
    <location>
        <position position="132"/>
    </location>
    <ligand>
        <name>ATP</name>
        <dbReference type="ChEBI" id="CHEBI:30616"/>
    </ligand>
</feature>
<sequence>MLLVIDVGNTNIVLGLYEEDKLLHHWRIATRVERTGDEYGILIANLLKLSDAELSDVGGVIIASVVPPIQSALVRALRRYAGLTPLTVGPGLKTGAPIRYDNPREVGADRIVNAVAAFDQVKQAAIVVDFGTATTFDVIAPDGAYMGGVIAPGPGSSLDALFEKTAKLPRIELGRPDTVIGRNTEGAMRSGLYWGYVSMVDGLIDRMEAEAGYAPLSVLATGGLARLIALESRRIEKVDEFLTLTGLRLIYERNR</sequence>
<feature type="binding site" evidence="16">
    <location>
        <begin position="6"/>
        <end position="13"/>
    </location>
    <ligand>
        <name>ATP</name>
        <dbReference type="ChEBI" id="CHEBI:30616"/>
    </ligand>
</feature>
<proteinExistence type="inferred from homology"/>
<comment type="function">
    <text evidence="16">Catalyzes the phosphorylation of pantothenate (Pan), the first step in CoA biosynthesis.</text>
</comment>
<evidence type="ECO:0000256" key="14">
    <source>
        <dbReference type="ARBA" id="ARBA00038036"/>
    </source>
</evidence>
<evidence type="ECO:0000256" key="7">
    <source>
        <dbReference type="ARBA" id="ARBA00022490"/>
    </source>
</evidence>
<evidence type="ECO:0000256" key="6">
    <source>
        <dbReference type="ARBA" id="ARBA00012102"/>
    </source>
</evidence>
<dbReference type="NCBIfam" id="NF009848">
    <property type="entry name" value="PRK13318.1-6"/>
    <property type="match status" value="1"/>
</dbReference>
<reference evidence="17 18" key="1">
    <citation type="journal article" date="2016" name="BMC Genomics">
        <title>Combined genomic and structural analyses of a cultured magnetotactic bacterium reveals its niche adaptation to a dynamic environment.</title>
        <authorList>
            <person name="Araujo A.C."/>
            <person name="Morillo V."/>
            <person name="Cypriano J."/>
            <person name="Teixeira L.C."/>
            <person name="Leao P."/>
            <person name="Lyra S."/>
            <person name="Almeida L.G."/>
            <person name="Bazylinski D.A."/>
            <person name="Vasconcellos A.T."/>
            <person name="Abreu F."/>
            <person name="Lins U."/>
        </authorList>
    </citation>
    <scope>NUCLEOTIDE SEQUENCE [LARGE SCALE GENOMIC DNA]</scope>
    <source>
        <strain evidence="17 18">IT-1</strain>
    </source>
</reference>
<evidence type="ECO:0000256" key="9">
    <source>
        <dbReference type="ARBA" id="ARBA00022741"/>
    </source>
</evidence>
<evidence type="ECO:0000256" key="11">
    <source>
        <dbReference type="ARBA" id="ARBA00022840"/>
    </source>
</evidence>
<dbReference type="PANTHER" id="PTHR34265">
    <property type="entry name" value="TYPE III PANTOTHENATE KINASE"/>
    <property type="match status" value="1"/>
</dbReference>
<evidence type="ECO:0000256" key="4">
    <source>
        <dbReference type="ARBA" id="ARBA00005225"/>
    </source>
</evidence>
<dbReference type="STRING" id="1434232.MAIT1_02954"/>
<comment type="subcellular location">
    <subcellularLocation>
        <location evidence="3 16">Cytoplasm</location>
    </subcellularLocation>
</comment>
<dbReference type="UniPathway" id="UPA00241">
    <property type="reaction ID" value="UER00352"/>
</dbReference>
<comment type="catalytic activity">
    <reaction evidence="1 16">
        <text>(R)-pantothenate + ATP = (R)-4'-phosphopantothenate + ADP + H(+)</text>
        <dbReference type="Rhea" id="RHEA:16373"/>
        <dbReference type="ChEBI" id="CHEBI:10986"/>
        <dbReference type="ChEBI" id="CHEBI:15378"/>
        <dbReference type="ChEBI" id="CHEBI:29032"/>
        <dbReference type="ChEBI" id="CHEBI:30616"/>
        <dbReference type="ChEBI" id="CHEBI:456216"/>
        <dbReference type="EC" id="2.7.1.33"/>
    </reaction>
</comment>
<evidence type="ECO:0000256" key="16">
    <source>
        <dbReference type="HAMAP-Rule" id="MF_01274"/>
    </source>
</evidence>
<dbReference type="InterPro" id="IPR004619">
    <property type="entry name" value="Type_III_PanK"/>
</dbReference>
<evidence type="ECO:0000256" key="8">
    <source>
        <dbReference type="ARBA" id="ARBA00022679"/>
    </source>
</evidence>
<comment type="caution">
    <text evidence="17">The sequence shown here is derived from an EMBL/GenBank/DDBJ whole genome shotgun (WGS) entry which is preliminary data.</text>
</comment>
<dbReference type="GO" id="GO:0005737">
    <property type="term" value="C:cytoplasm"/>
    <property type="evidence" value="ECO:0007669"/>
    <property type="project" value="UniProtKB-SubCell"/>
</dbReference>
<dbReference type="RefSeq" id="WP_085441509.1">
    <property type="nucleotide sequence ID" value="NZ_LVJN01000018.1"/>
</dbReference>
<keyword evidence="18" id="KW-1185">Reference proteome</keyword>
<keyword evidence="9 16" id="KW-0547">Nucleotide-binding</keyword>
<protein>
    <recommendedName>
        <fullName evidence="15 16">Type III pantothenate kinase</fullName>
        <ecNumber evidence="6 16">2.7.1.33</ecNumber>
    </recommendedName>
    <alternativeName>
        <fullName evidence="16">PanK-III</fullName>
    </alternativeName>
    <alternativeName>
        <fullName evidence="16">Pantothenic acid kinase</fullName>
    </alternativeName>
</protein>
<dbReference type="NCBIfam" id="NF009855">
    <property type="entry name" value="PRK13321.1"/>
    <property type="match status" value="1"/>
</dbReference>
<keyword evidence="7 16" id="KW-0963">Cytoplasm</keyword>
<evidence type="ECO:0000313" key="18">
    <source>
        <dbReference type="Proteomes" id="UP000194003"/>
    </source>
</evidence>
<evidence type="ECO:0000256" key="10">
    <source>
        <dbReference type="ARBA" id="ARBA00022777"/>
    </source>
</evidence>
<feature type="active site" description="Proton acceptor" evidence="16">
    <location>
        <position position="109"/>
    </location>
</feature>
<evidence type="ECO:0000256" key="1">
    <source>
        <dbReference type="ARBA" id="ARBA00001206"/>
    </source>
</evidence>
<comment type="cofactor">
    <cofactor evidence="16">
        <name>NH4(+)</name>
        <dbReference type="ChEBI" id="CHEBI:28938"/>
    </cofactor>
    <cofactor evidence="16">
        <name>K(+)</name>
        <dbReference type="ChEBI" id="CHEBI:29103"/>
    </cofactor>
    <text evidence="16">A monovalent cation. Ammonium or potassium.</text>
</comment>
<dbReference type="NCBIfam" id="TIGR00671">
    <property type="entry name" value="baf"/>
    <property type="match status" value="1"/>
</dbReference>
<feature type="binding site" evidence="16">
    <location>
        <begin position="107"/>
        <end position="110"/>
    </location>
    <ligand>
        <name>substrate</name>
    </ligand>
</feature>
<organism evidence="17 18">
    <name type="scientific">Magnetofaba australis IT-1</name>
    <dbReference type="NCBI Taxonomy" id="1434232"/>
    <lineage>
        <taxon>Bacteria</taxon>
        <taxon>Pseudomonadati</taxon>
        <taxon>Pseudomonadota</taxon>
        <taxon>Magnetococcia</taxon>
        <taxon>Magnetococcales</taxon>
        <taxon>Magnetococcaceae</taxon>
        <taxon>Magnetofaba</taxon>
    </lineage>
</organism>
<accession>A0A1Y2K6D7</accession>
<keyword evidence="8 16" id="KW-0808">Transferase</keyword>
<comment type="subunit">
    <text evidence="5 16">Homodimer.</text>
</comment>
<comment type="pathway">
    <text evidence="4 16">Cofactor biosynthesis; coenzyme A biosynthesis; CoA from (R)-pantothenate: step 1/5.</text>
</comment>
<feature type="binding site" evidence="16">
    <location>
        <position position="184"/>
    </location>
    <ligand>
        <name>substrate</name>
    </ligand>
</feature>
<feature type="binding site" evidence="16">
    <location>
        <position position="100"/>
    </location>
    <ligand>
        <name>substrate</name>
    </ligand>
</feature>
<evidence type="ECO:0000256" key="15">
    <source>
        <dbReference type="ARBA" id="ARBA00040883"/>
    </source>
</evidence>
<evidence type="ECO:0000256" key="13">
    <source>
        <dbReference type="ARBA" id="ARBA00022993"/>
    </source>
</evidence>
<dbReference type="GO" id="GO:0046872">
    <property type="term" value="F:metal ion binding"/>
    <property type="evidence" value="ECO:0007669"/>
    <property type="project" value="UniProtKB-KW"/>
</dbReference>
<gene>
    <name evidence="16" type="primary">coaX</name>
    <name evidence="17" type="ORF">MAIT1_02954</name>
</gene>
<comment type="cofactor">
    <cofactor evidence="2">
        <name>K(+)</name>
        <dbReference type="ChEBI" id="CHEBI:29103"/>
    </cofactor>
</comment>
<evidence type="ECO:0000256" key="5">
    <source>
        <dbReference type="ARBA" id="ARBA00011738"/>
    </source>
</evidence>
<dbReference type="AlphaFoldDB" id="A0A1Y2K6D7"/>
<feature type="binding site" evidence="16">
    <location>
        <position position="129"/>
    </location>
    <ligand>
        <name>K(+)</name>
        <dbReference type="ChEBI" id="CHEBI:29103"/>
    </ligand>
</feature>
<evidence type="ECO:0000313" key="17">
    <source>
        <dbReference type="EMBL" id="OSM04857.1"/>
    </source>
</evidence>
<dbReference type="HAMAP" id="MF_01274">
    <property type="entry name" value="Pantothen_kinase_3"/>
    <property type="match status" value="1"/>
</dbReference>
<keyword evidence="10 16" id="KW-0418">Kinase</keyword>
<dbReference type="Pfam" id="PF03309">
    <property type="entry name" value="Pan_kinase"/>
    <property type="match status" value="1"/>
</dbReference>
<dbReference type="GO" id="GO:0015937">
    <property type="term" value="P:coenzyme A biosynthetic process"/>
    <property type="evidence" value="ECO:0007669"/>
    <property type="project" value="UniProtKB-UniRule"/>
</dbReference>
<comment type="similarity">
    <text evidence="14 16">Belongs to the type III pantothenate kinase family.</text>
</comment>
<dbReference type="CDD" id="cd24015">
    <property type="entry name" value="ASKHA_NBD_PanK-III"/>
    <property type="match status" value="1"/>
</dbReference>
<dbReference type="GO" id="GO:0004594">
    <property type="term" value="F:pantothenate kinase activity"/>
    <property type="evidence" value="ECO:0007669"/>
    <property type="project" value="UniProtKB-UniRule"/>
</dbReference>
<name>A0A1Y2K6D7_9PROT</name>
<dbReference type="GO" id="GO:0005524">
    <property type="term" value="F:ATP binding"/>
    <property type="evidence" value="ECO:0007669"/>
    <property type="project" value="UniProtKB-UniRule"/>
</dbReference>
<evidence type="ECO:0000256" key="12">
    <source>
        <dbReference type="ARBA" id="ARBA00022958"/>
    </source>
</evidence>
<dbReference type="Proteomes" id="UP000194003">
    <property type="component" value="Unassembled WGS sequence"/>
</dbReference>